<name>D3BGK5_HETP5</name>
<sequence length="713" mass="81984">MLAGQETFPSLIGDRFSLRNVLSWKPLWSGEDGETKKRHEKILISKDTGIICLGDSNRNDYSVHHAGGTIINIKILKKLLLLRILILKVYEADFRIINKEMIVLNRLISILFCIFIFNNVCLALSCKNIKGQDVAWWIHLADSNGGSLDYQYGRGLYMDSKLDLRPSTSYTFFTDLMKLHTKQGEGPVISPQVCSSKKYLGMEWYHDQAPEKTKIDAGDFYHGHVKALYVYDYTDPDENKYTGFYISHSMRMPHFTLDDGLFNPNDKGELKATQPSQHAFCNSLVGKKNLDKFFDILQNTKAVLVRAKDDCRYFTTTTSMATSPNLQKCDVEWTKHVQQKKFNEGVNVDGETILRRAFNDYKTYEVTKKYCMENGGPFKLGAFTTYSFYARKKNGCNSHGKTTDFYKPTDQLENDNLNYQLYSKCFAERYNDKLRDKSQLPDIDFEMDKIFENVDPTKISKMSTTHCKAVTRYDTSNFVCKKEKTVCSFTDFGVDPYLLVARSYINEGGDFFVSTDQETFPSLIGDRFSLRNVLSWKPLWSGEDGETKKRHEKIMISKEAGIICLGDSNRNDYSVHHAGTIYCLKNNALVDKVHASIGNYNEYRQFYFGSRGRLALKPQLVFENIQPACYLYAMSLYHPIDTDVAEDMKFYKQSAAGPKLQRRYRPGTLSNTKKRENEGELVMHILPPGVRFTRSNAKKLKEEIKNMGIYDQN</sequence>
<organism evidence="3 4">
    <name type="scientific">Heterostelium pallidum (strain ATCC 26659 / Pp 5 / PN500)</name>
    <name type="common">Cellular slime mold</name>
    <name type="synonym">Polysphondylium pallidum</name>
    <dbReference type="NCBI Taxonomy" id="670386"/>
    <lineage>
        <taxon>Eukaryota</taxon>
        <taxon>Amoebozoa</taxon>
        <taxon>Evosea</taxon>
        <taxon>Eumycetozoa</taxon>
        <taxon>Dictyostelia</taxon>
        <taxon>Acytosteliales</taxon>
        <taxon>Acytosteliaceae</taxon>
        <taxon>Heterostelium</taxon>
    </lineage>
</organism>
<protein>
    <submittedName>
        <fullName evidence="3">Uncharacterized protein</fullName>
    </submittedName>
</protein>
<dbReference type="AlphaFoldDB" id="D3BGK5"/>
<evidence type="ECO:0000313" key="3">
    <source>
        <dbReference type="EMBL" id="EFA79239.1"/>
    </source>
</evidence>
<dbReference type="RefSeq" id="XP_020431360.1">
    <property type="nucleotide sequence ID" value="XM_020578491.1"/>
</dbReference>
<dbReference type="GeneID" id="31363138"/>
<keyword evidence="4" id="KW-1185">Reference proteome</keyword>
<dbReference type="Pfam" id="PF03265">
    <property type="entry name" value="DNase_II"/>
    <property type="match status" value="3"/>
</dbReference>
<dbReference type="PANTHER" id="PTHR10858">
    <property type="entry name" value="DEOXYRIBONUCLEASE II"/>
    <property type="match status" value="1"/>
</dbReference>
<evidence type="ECO:0000313" key="4">
    <source>
        <dbReference type="Proteomes" id="UP000001396"/>
    </source>
</evidence>
<evidence type="ECO:0000256" key="2">
    <source>
        <dbReference type="ARBA" id="ARBA00022801"/>
    </source>
</evidence>
<evidence type="ECO:0000256" key="1">
    <source>
        <dbReference type="ARBA" id="ARBA00007527"/>
    </source>
</evidence>
<dbReference type="PANTHER" id="PTHR10858:SF23">
    <property type="entry name" value="DEOXYRIBONUCLEASE II"/>
    <property type="match status" value="1"/>
</dbReference>
<dbReference type="EMBL" id="ADBJ01000035">
    <property type="protein sequence ID" value="EFA79239.1"/>
    <property type="molecule type" value="Genomic_DNA"/>
</dbReference>
<comment type="caution">
    <text evidence="3">The sequence shown here is derived from an EMBL/GenBank/DDBJ whole genome shotgun (WGS) entry which is preliminary data.</text>
</comment>
<dbReference type="Proteomes" id="UP000001396">
    <property type="component" value="Unassembled WGS sequence"/>
</dbReference>
<reference evidence="3 4" key="1">
    <citation type="journal article" date="2011" name="Genome Res.">
        <title>Phylogeny-wide analysis of social amoeba genomes highlights ancient origins for complex intercellular communication.</title>
        <authorList>
            <person name="Heidel A.J."/>
            <person name="Lawal H.M."/>
            <person name="Felder M."/>
            <person name="Schilde C."/>
            <person name="Helps N.R."/>
            <person name="Tunggal B."/>
            <person name="Rivero F."/>
            <person name="John U."/>
            <person name="Schleicher M."/>
            <person name="Eichinger L."/>
            <person name="Platzer M."/>
            <person name="Noegel A.A."/>
            <person name="Schaap P."/>
            <person name="Gloeckner G."/>
        </authorList>
    </citation>
    <scope>NUCLEOTIDE SEQUENCE [LARGE SCALE GENOMIC DNA]</scope>
    <source>
        <strain evidence="4">ATCC 26659 / Pp 5 / PN500</strain>
    </source>
</reference>
<dbReference type="InterPro" id="IPR004947">
    <property type="entry name" value="DNase_II"/>
</dbReference>
<gene>
    <name evidence="3" type="ORF">PPL_07657</name>
</gene>
<keyword evidence="2" id="KW-0378">Hydrolase</keyword>
<dbReference type="OMA" id="GIICLGD"/>
<proteinExistence type="inferred from homology"/>
<comment type="similarity">
    <text evidence="1">Belongs to the DNase II family.</text>
</comment>
<accession>D3BGK5</accession>
<dbReference type="InParanoid" id="D3BGK5"/>
<dbReference type="GO" id="GO:0004531">
    <property type="term" value="F:deoxyribonuclease II activity"/>
    <property type="evidence" value="ECO:0007669"/>
    <property type="project" value="InterPro"/>
</dbReference>